<proteinExistence type="predicted"/>
<feature type="compositionally biased region" description="Polar residues" evidence="1">
    <location>
        <begin position="293"/>
        <end position="303"/>
    </location>
</feature>
<reference evidence="3" key="1">
    <citation type="submission" date="2021-01" db="EMBL/GenBank/DDBJ databases">
        <authorList>
            <person name="Corre E."/>
            <person name="Pelletier E."/>
            <person name="Niang G."/>
            <person name="Scheremetjew M."/>
            <person name="Finn R."/>
            <person name="Kale V."/>
            <person name="Holt S."/>
            <person name="Cochrane G."/>
            <person name="Meng A."/>
            <person name="Brown T."/>
            <person name="Cohen L."/>
        </authorList>
    </citation>
    <scope>NUCLEOTIDE SEQUENCE</scope>
    <source>
        <strain evidence="3">NIES-2562</strain>
    </source>
</reference>
<evidence type="ECO:0000259" key="2">
    <source>
        <dbReference type="PROSITE" id="PS01248"/>
    </source>
</evidence>
<dbReference type="InterPro" id="IPR002049">
    <property type="entry name" value="LE_dom"/>
</dbReference>
<evidence type="ECO:0000256" key="1">
    <source>
        <dbReference type="SAM" id="MobiDB-lite"/>
    </source>
</evidence>
<feature type="compositionally biased region" description="Polar residues" evidence="1">
    <location>
        <begin position="200"/>
        <end position="211"/>
    </location>
</feature>
<feature type="region of interest" description="Disordered" evidence="1">
    <location>
        <begin position="200"/>
        <end position="243"/>
    </location>
</feature>
<protein>
    <recommendedName>
        <fullName evidence="2">Laminin EGF-like domain-containing protein</fullName>
    </recommendedName>
</protein>
<feature type="domain" description="Laminin EGF-like" evidence="2">
    <location>
        <begin position="11"/>
        <end position="43"/>
    </location>
</feature>
<name>A0A7S3LWZ1_9EUKA</name>
<feature type="region of interest" description="Disordered" evidence="1">
    <location>
        <begin position="280"/>
        <end position="312"/>
    </location>
</feature>
<dbReference type="EMBL" id="HBIB01047797">
    <property type="protein sequence ID" value="CAE0269104.1"/>
    <property type="molecule type" value="Transcribed_RNA"/>
</dbReference>
<organism evidence="3">
    <name type="scientific">Palpitomonas bilix</name>
    <dbReference type="NCBI Taxonomy" id="652834"/>
    <lineage>
        <taxon>Eukaryota</taxon>
        <taxon>Eukaryota incertae sedis</taxon>
    </lineage>
</organism>
<sequence length="375" mass="36421">MCATGWSGAQCDACALGWAGAQCDTCASGWSGPQCSTCVGENCASACRLVQKAEDYFDFSLHRFTAAGAKGRYGPTLSQCRLEYAGQPWLSSFFTTSLGKQYWTVPADGTYWVDMIGAKGGHGGTYQTRSKGARVQGAVQLNRGDVLRLVVGQAGAASTETGDNGVGSGGGGSFVVKYNGGTETLLFAAGGGGAVGNNYPPSTANGQASTEGSSGGGGFSGSGGRNGGGGGGAQGGSGGYGSTPGGQGSSCSYGCGGGGYFSNGGSNGCSSPSESDLYGRSWADGMTGGPGDTSRQPKATNNAEGGFGGGAGVGHRAAGGGGYSGGGGDGGISSGGGGGSYAISSAVSVTKTSGYDEATADGYIKIARECTIPRP</sequence>
<evidence type="ECO:0000313" key="3">
    <source>
        <dbReference type="EMBL" id="CAE0269104.1"/>
    </source>
</evidence>
<accession>A0A7S3LWZ1</accession>
<feature type="compositionally biased region" description="Gly residues" evidence="1">
    <location>
        <begin position="213"/>
        <end position="243"/>
    </location>
</feature>
<dbReference type="PROSITE" id="PS01248">
    <property type="entry name" value="EGF_LAM_1"/>
    <property type="match status" value="1"/>
</dbReference>
<gene>
    <name evidence="3" type="ORF">PBIL07802_LOCUS31457</name>
</gene>
<dbReference type="AlphaFoldDB" id="A0A7S3LWZ1"/>